<evidence type="ECO:0000313" key="2">
    <source>
        <dbReference type="EMBL" id="KAK9709821.1"/>
    </source>
</evidence>
<dbReference type="Proteomes" id="UP001458880">
    <property type="component" value="Unassembled WGS sequence"/>
</dbReference>
<evidence type="ECO:0000313" key="3">
    <source>
        <dbReference type="Proteomes" id="UP001458880"/>
    </source>
</evidence>
<dbReference type="GO" id="GO:0005634">
    <property type="term" value="C:nucleus"/>
    <property type="evidence" value="ECO:0007669"/>
    <property type="project" value="UniProtKB-SubCell"/>
</dbReference>
<organism evidence="2 3">
    <name type="scientific">Popillia japonica</name>
    <name type="common">Japanese beetle</name>
    <dbReference type="NCBI Taxonomy" id="7064"/>
    <lineage>
        <taxon>Eukaryota</taxon>
        <taxon>Metazoa</taxon>
        <taxon>Ecdysozoa</taxon>
        <taxon>Arthropoda</taxon>
        <taxon>Hexapoda</taxon>
        <taxon>Insecta</taxon>
        <taxon>Pterygota</taxon>
        <taxon>Neoptera</taxon>
        <taxon>Endopterygota</taxon>
        <taxon>Coleoptera</taxon>
        <taxon>Polyphaga</taxon>
        <taxon>Scarabaeiformia</taxon>
        <taxon>Scarabaeidae</taxon>
        <taxon>Rutelinae</taxon>
        <taxon>Popillia</taxon>
    </lineage>
</organism>
<protein>
    <recommendedName>
        <fullName evidence="4">Transposase</fullName>
    </recommendedName>
</protein>
<dbReference type="EMBL" id="JASPKY010000301">
    <property type="protein sequence ID" value="KAK9709821.1"/>
    <property type="molecule type" value="Genomic_DNA"/>
</dbReference>
<accession>A0AAW1JWW8</accession>
<dbReference type="AlphaFoldDB" id="A0AAW1JWW8"/>
<reference evidence="2 3" key="1">
    <citation type="journal article" date="2024" name="BMC Genomics">
        <title>De novo assembly and annotation of Popillia japonica's genome with initial clues to its potential as an invasive pest.</title>
        <authorList>
            <person name="Cucini C."/>
            <person name="Boschi S."/>
            <person name="Funari R."/>
            <person name="Cardaioli E."/>
            <person name="Iannotti N."/>
            <person name="Marturano G."/>
            <person name="Paoli F."/>
            <person name="Bruttini M."/>
            <person name="Carapelli A."/>
            <person name="Frati F."/>
            <person name="Nardi F."/>
        </authorList>
    </citation>
    <scope>NUCLEOTIDE SEQUENCE [LARGE SCALE GENOMIC DNA]</scope>
    <source>
        <strain evidence="2">DMR45628</strain>
    </source>
</reference>
<proteinExistence type="predicted"/>
<keyword evidence="3" id="KW-1185">Reference proteome</keyword>
<comment type="subcellular location">
    <subcellularLocation>
        <location evidence="1">Nucleus</location>
    </subcellularLocation>
</comment>
<gene>
    <name evidence="2" type="ORF">QE152_g26392</name>
</gene>
<name>A0AAW1JWW8_POPJA</name>
<dbReference type="InterPro" id="IPR009057">
    <property type="entry name" value="Homeodomain-like_sf"/>
</dbReference>
<sequence length="190" mass="21506">MVRGKSTDPKVREIVIHQYHKEKAMGGISSELTIATTTVFNIIKKYGETASINVRGKSTGRPKTVSQISVKHLIRIYAVKNIGKSWSEVTQSNLHGVWRKVCPHFFNASDTMASYVEESSSSKVTTELVAMVNQLELQVNQDDIDELLTSHNEDITVEELILCKSMQKNDPIQQNRHHCHLVGCRKRFNI</sequence>
<evidence type="ECO:0000256" key="1">
    <source>
        <dbReference type="ARBA" id="ARBA00004123"/>
    </source>
</evidence>
<dbReference type="SUPFAM" id="SSF46689">
    <property type="entry name" value="Homeodomain-like"/>
    <property type="match status" value="1"/>
</dbReference>
<comment type="caution">
    <text evidence="2">The sequence shown here is derived from an EMBL/GenBank/DDBJ whole genome shotgun (WGS) entry which is preliminary data.</text>
</comment>
<dbReference type="InterPro" id="IPR036388">
    <property type="entry name" value="WH-like_DNA-bd_sf"/>
</dbReference>
<dbReference type="Gene3D" id="1.10.10.10">
    <property type="entry name" value="Winged helix-like DNA-binding domain superfamily/Winged helix DNA-binding domain"/>
    <property type="match status" value="1"/>
</dbReference>
<evidence type="ECO:0008006" key="4">
    <source>
        <dbReference type="Google" id="ProtNLM"/>
    </source>
</evidence>